<dbReference type="AlphaFoldDB" id="A0A1G7N865"/>
<accession>A0A1G7N865</accession>
<dbReference type="OrthoDB" id="673841at2"/>
<name>A0A1G7N865_CHIFI</name>
<evidence type="ECO:0000313" key="2">
    <source>
        <dbReference type="Proteomes" id="UP000199045"/>
    </source>
</evidence>
<dbReference type="EMBL" id="FNBN01000002">
    <property type="protein sequence ID" value="SDF70268.1"/>
    <property type="molecule type" value="Genomic_DNA"/>
</dbReference>
<evidence type="ECO:0000313" key="1">
    <source>
        <dbReference type="EMBL" id="SDF70268.1"/>
    </source>
</evidence>
<dbReference type="RefSeq" id="WP_143011425.1">
    <property type="nucleotide sequence ID" value="NZ_FNBN01000002.1"/>
</dbReference>
<sequence>MNILFYYEELYNTTAERLKELAGISIQHKNNLLKQMREHTPSFLTTSTADIDLLAKKVVASLGAVLCPEAAAEYAGFSKLTEQDMAEEAE</sequence>
<dbReference type="Proteomes" id="UP000199045">
    <property type="component" value="Unassembled WGS sequence"/>
</dbReference>
<reference evidence="1 2" key="1">
    <citation type="submission" date="2016-10" db="EMBL/GenBank/DDBJ databases">
        <authorList>
            <person name="de Groot N.N."/>
        </authorList>
    </citation>
    <scope>NUCLEOTIDE SEQUENCE [LARGE SCALE GENOMIC DNA]</scope>
    <source>
        <strain evidence="1 2">DSM 527</strain>
    </source>
</reference>
<gene>
    <name evidence="1" type="ORF">SAMN04488121_102703</name>
</gene>
<organism evidence="1 2">
    <name type="scientific">Chitinophaga filiformis</name>
    <name type="common">Myxococcus filiformis</name>
    <name type="synonym">Flexibacter filiformis</name>
    <dbReference type="NCBI Taxonomy" id="104663"/>
    <lineage>
        <taxon>Bacteria</taxon>
        <taxon>Pseudomonadati</taxon>
        <taxon>Bacteroidota</taxon>
        <taxon>Chitinophagia</taxon>
        <taxon>Chitinophagales</taxon>
        <taxon>Chitinophagaceae</taxon>
        <taxon>Chitinophaga</taxon>
    </lineage>
</organism>
<protein>
    <submittedName>
        <fullName evidence="1">Uncharacterized protein</fullName>
    </submittedName>
</protein>
<proteinExistence type="predicted"/>